<reference evidence="14" key="1">
    <citation type="submission" date="2023-06" db="EMBL/GenBank/DDBJ databases">
        <authorList>
            <person name="Noh H."/>
        </authorList>
    </citation>
    <scope>NUCLEOTIDE SEQUENCE</scope>
    <source>
        <strain evidence="14">DUCC20226</strain>
    </source>
</reference>
<keyword evidence="6" id="KW-0326">Glycosidase</keyword>
<dbReference type="InterPro" id="IPR017853">
    <property type="entry name" value="GH"/>
</dbReference>
<proteinExistence type="inferred from homology"/>
<accession>A0AAD9S1V2</accession>
<evidence type="ECO:0000256" key="9">
    <source>
        <dbReference type="ARBA" id="ARBA00041069"/>
    </source>
</evidence>
<feature type="domain" description="Mannosidase Ig/CBM-like" evidence="12">
    <location>
        <begin position="717"/>
        <end position="814"/>
    </location>
</feature>
<dbReference type="Gene3D" id="2.60.120.260">
    <property type="entry name" value="Galactose-binding domain-like"/>
    <property type="match status" value="1"/>
</dbReference>
<feature type="domain" description="Glycoside hydrolase family 2 immunoglobulin-like beta-sandwich" evidence="11">
    <location>
        <begin position="210"/>
        <end position="320"/>
    </location>
</feature>
<dbReference type="FunFam" id="2.60.120.260:FF:000118">
    <property type="entry name" value="Beta-mannosidase B"/>
    <property type="match status" value="1"/>
</dbReference>
<keyword evidence="4" id="KW-0378">Hydrolase</keyword>
<dbReference type="InterPro" id="IPR013783">
    <property type="entry name" value="Ig-like_fold"/>
</dbReference>
<dbReference type="Gene3D" id="3.20.20.80">
    <property type="entry name" value="Glycosidases"/>
    <property type="match status" value="1"/>
</dbReference>
<dbReference type="Gene3D" id="2.60.40.10">
    <property type="entry name" value="Immunoglobulins"/>
    <property type="match status" value="1"/>
</dbReference>
<dbReference type="FunFam" id="3.20.20.80:FF:000050">
    <property type="entry name" value="Beta-mannosidase B"/>
    <property type="match status" value="1"/>
</dbReference>
<protein>
    <recommendedName>
        <fullName evidence="9">Beta-mannosidase B</fullName>
        <ecNumber evidence="3">3.2.1.25</ecNumber>
    </recommendedName>
    <alternativeName>
        <fullName evidence="10">Mannanase B</fullName>
    </alternativeName>
</protein>
<evidence type="ECO:0000256" key="6">
    <source>
        <dbReference type="ARBA" id="ARBA00023295"/>
    </source>
</evidence>
<evidence type="ECO:0000313" key="14">
    <source>
        <dbReference type="EMBL" id="KAK2595999.1"/>
    </source>
</evidence>
<evidence type="ECO:0000256" key="8">
    <source>
        <dbReference type="ARBA" id="ARBA00038429"/>
    </source>
</evidence>
<evidence type="ECO:0000259" key="11">
    <source>
        <dbReference type="Pfam" id="PF00703"/>
    </source>
</evidence>
<dbReference type="InterPro" id="IPR006102">
    <property type="entry name" value="Ig-like_GH2"/>
</dbReference>
<dbReference type="InterPro" id="IPR008979">
    <property type="entry name" value="Galactose-bd-like_sf"/>
</dbReference>
<evidence type="ECO:0000256" key="3">
    <source>
        <dbReference type="ARBA" id="ARBA00012754"/>
    </source>
</evidence>
<sequence>MRKTTPLSQGWQYKEKGKDTWQTASEVPGSIHTDLLHNGQIPDPFVDLNELAVRWVAERDWLYRRAISADELLPRDGQPGDQERIDLVFEGLDTFATVYLNGSQVLVSDNMFLSHRVDVTDILRRTDKDLGDVELEILFESASARGRKLVKEHPEHNFLVRQTEAGRLPVRKAQYHWGWDWGPILTTAGIWRPVYLDRYVARLDNVFVPYKLTQNLSKVSGEIRFKVVAASQELSRNLEVRVMLHSPNDDNAVFSTNVQVFSEQWSETERSFKCHALFEVGNPQLWYPHIYGKPEQYTLKMELLSAGEVVDSQTKRIGFRHCELIQNPCGTGVGTSFYFRVNNVDVFAGGSCWIPADSFLPRISSQRYRDWVQLMVEGNQTMVRVWGGGVYEDDSFFDACDELGLLIWHDFQFACGNYPTFSSYLDSVDAEARQNICRLRDHPSFIIWAGNNEDYETVQERYKLDYRPDDKDPQSWLKSTFPARYIYESLLPKALEEEHPGAIYLPSSPWSGNGESVKDRTVGDAHEWNLWHGTMVKIQDIDKIGGRFVSEFGMQGYPHLETLKRAITRPEELAPGSMTMEFHNKAIGHSWRMAQYLHENFRLAINNDLASFVHLTQVMQAEAMRSAYKSWRRKWNDAKECGGILVWQLNDCWPGISWAVVDYYLVKKPAYYAISRALRPLDISISRSYHDWTHSTINPTLDVGHIDPTVDARDGGEITVWVSSFKTEETAVEAEIRFVSIRTGKDLGGSPTENSTWSRLIQSNNTTDCGTHKLPPAKAPSEINECDPYVVLAILRLEGEIIADDVAWPQPIKYLNLSDRQVSVSFDGVKARVSAKNPVKGFVFDEVEDLKLSDNGFDVVPGLDRVVIVKAPESVSQLGYRYVGGHGSVALKSRG</sequence>
<dbReference type="Pfam" id="PF22666">
    <property type="entry name" value="Glyco_hydro_2_N2"/>
    <property type="match status" value="1"/>
</dbReference>
<dbReference type="Pfam" id="PF00703">
    <property type="entry name" value="Glyco_hydro_2"/>
    <property type="match status" value="1"/>
</dbReference>
<comment type="pathway">
    <text evidence="2">Glycan metabolism; N-glycan degradation.</text>
</comment>
<dbReference type="InterPro" id="IPR054593">
    <property type="entry name" value="Beta-mannosidase-like_N2"/>
</dbReference>
<dbReference type="PANTHER" id="PTHR43730">
    <property type="entry name" value="BETA-MANNOSIDASE"/>
    <property type="match status" value="1"/>
</dbReference>
<comment type="catalytic activity">
    <reaction evidence="1">
        <text>Hydrolysis of terminal, non-reducing beta-D-mannose residues in beta-D-mannosides.</text>
        <dbReference type="EC" id="3.2.1.25"/>
    </reaction>
</comment>
<dbReference type="InterPro" id="IPR036156">
    <property type="entry name" value="Beta-gal/glucu_dom_sf"/>
</dbReference>
<dbReference type="EMBL" id="JAUJFL010000012">
    <property type="protein sequence ID" value="KAK2595999.1"/>
    <property type="molecule type" value="Genomic_DNA"/>
</dbReference>
<evidence type="ECO:0000256" key="2">
    <source>
        <dbReference type="ARBA" id="ARBA00004740"/>
    </source>
</evidence>
<evidence type="ECO:0000256" key="10">
    <source>
        <dbReference type="ARBA" id="ARBA00041614"/>
    </source>
</evidence>
<dbReference type="GO" id="GO:0004567">
    <property type="term" value="F:beta-mannosidase activity"/>
    <property type="evidence" value="ECO:0007669"/>
    <property type="project" value="UniProtKB-EC"/>
</dbReference>
<dbReference type="GO" id="GO:0000272">
    <property type="term" value="P:polysaccharide catabolic process"/>
    <property type="evidence" value="ECO:0007669"/>
    <property type="project" value="UniProtKB-KW"/>
</dbReference>
<evidence type="ECO:0000259" key="13">
    <source>
        <dbReference type="Pfam" id="PF22666"/>
    </source>
</evidence>
<dbReference type="PANTHER" id="PTHR43730:SF1">
    <property type="entry name" value="BETA-MANNOSIDASE"/>
    <property type="match status" value="1"/>
</dbReference>
<comment type="similarity">
    <text evidence="8">Belongs to the glycosyl hydrolase 2 family. Beta-mannosidase B subfamily.</text>
</comment>
<organism evidence="14 15">
    <name type="scientific">Phomopsis amygdali</name>
    <name type="common">Fusicoccum amygdali</name>
    <dbReference type="NCBI Taxonomy" id="1214568"/>
    <lineage>
        <taxon>Eukaryota</taxon>
        <taxon>Fungi</taxon>
        <taxon>Dikarya</taxon>
        <taxon>Ascomycota</taxon>
        <taxon>Pezizomycotina</taxon>
        <taxon>Sordariomycetes</taxon>
        <taxon>Sordariomycetidae</taxon>
        <taxon>Diaporthales</taxon>
        <taxon>Diaporthaceae</taxon>
        <taxon>Diaporthe</taxon>
    </lineage>
</organism>
<keyword evidence="5" id="KW-0119">Carbohydrate metabolism</keyword>
<dbReference type="SUPFAM" id="SSF49785">
    <property type="entry name" value="Galactose-binding domain-like"/>
    <property type="match status" value="1"/>
</dbReference>
<evidence type="ECO:0000313" key="15">
    <source>
        <dbReference type="Proteomes" id="UP001265746"/>
    </source>
</evidence>
<dbReference type="SUPFAM" id="SSF49303">
    <property type="entry name" value="beta-Galactosidase/glucuronidase domain"/>
    <property type="match status" value="2"/>
</dbReference>
<keyword evidence="15" id="KW-1185">Reference proteome</keyword>
<dbReference type="Proteomes" id="UP001265746">
    <property type="component" value="Unassembled WGS sequence"/>
</dbReference>
<evidence type="ECO:0000256" key="1">
    <source>
        <dbReference type="ARBA" id="ARBA00000829"/>
    </source>
</evidence>
<dbReference type="InterPro" id="IPR050887">
    <property type="entry name" value="Beta-mannosidase_GH2"/>
</dbReference>
<evidence type="ECO:0000259" key="12">
    <source>
        <dbReference type="Pfam" id="PF17786"/>
    </source>
</evidence>
<dbReference type="AlphaFoldDB" id="A0AAD9S1V2"/>
<dbReference type="InterPro" id="IPR041447">
    <property type="entry name" value="Mannosidase_ig"/>
</dbReference>
<comment type="caution">
    <text evidence="14">The sequence shown here is derived from an EMBL/GenBank/DDBJ whole genome shotgun (WGS) entry which is preliminary data.</text>
</comment>
<evidence type="ECO:0000256" key="4">
    <source>
        <dbReference type="ARBA" id="ARBA00022801"/>
    </source>
</evidence>
<dbReference type="EC" id="3.2.1.25" evidence="3"/>
<feature type="domain" description="Beta-mannosidase-like galactose-binding" evidence="13">
    <location>
        <begin position="11"/>
        <end position="192"/>
    </location>
</feature>
<keyword evidence="7" id="KW-0624">Polysaccharide degradation</keyword>
<name>A0AAD9S1V2_PHOAM</name>
<dbReference type="GO" id="GO:0006516">
    <property type="term" value="P:glycoprotein catabolic process"/>
    <property type="evidence" value="ECO:0007669"/>
    <property type="project" value="TreeGrafter"/>
</dbReference>
<dbReference type="SUPFAM" id="SSF51445">
    <property type="entry name" value="(Trans)glycosidases"/>
    <property type="match status" value="1"/>
</dbReference>
<evidence type="ECO:0000256" key="5">
    <source>
        <dbReference type="ARBA" id="ARBA00023277"/>
    </source>
</evidence>
<dbReference type="Pfam" id="PF17786">
    <property type="entry name" value="Mannosidase_ig"/>
    <property type="match status" value="1"/>
</dbReference>
<evidence type="ECO:0000256" key="7">
    <source>
        <dbReference type="ARBA" id="ARBA00023326"/>
    </source>
</evidence>
<gene>
    <name evidence="14" type="ORF">N8I77_013511</name>
</gene>